<keyword evidence="2" id="KW-1185">Reference proteome</keyword>
<evidence type="ECO:0000313" key="1">
    <source>
        <dbReference type="EMBL" id="MFC5471601.1"/>
    </source>
</evidence>
<protein>
    <submittedName>
        <fullName evidence="1">Uncharacterized protein</fullName>
    </submittedName>
</protein>
<name>A0ABW0M448_9BACL</name>
<proteinExistence type="predicted"/>
<reference evidence="2" key="1">
    <citation type="journal article" date="2019" name="Int. J. Syst. Evol. Microbiol.">
        <title>The Global Catalogue of Microorganisms (GCM) 10K type strain sequencing project: providing services to taxonomists for standard genome sequencing and annotation.</title>
        <authorList>
            <consortium name="The Broad Institute Genomics Platform"/>
            <consortium name="The Broad Institute Genome Sequencing Center for Infectious Disease"/>
            <person name="Wu L."/>
            <person name="Ma J."/>
        </authorList>
    </citation>
    <scope>NUCLEOTIDE SEQUENCE [LARGE SCALE GENOMIC DNA]</scope>
    <source>
        <strain evidence="2">CCUG 57113</strain>
    </source>
</reference>
<comment type="caution">
    <text evidence="1">The sequence shown here is derived from an EMBL/GenBank/DDBJ whole genome shotgun (WGS) entry which is preliminary data.</text>
</comment>
<dbReference type="EMBL" id="JBHSMH010000107">
    <property type="protein sequence ID" value="MFC5471601.1"/>
    <property type="molecule type" value="Genomic_DNA"/>
</dbReference>
<accession>A0ABW0M448</accession>
<dbReference type="RefSeq" id="WP_209751972.1">
    <property type="nucleotide sequence ID" value="NZ_JBHSMH010000107.1"/>
</dbReference>
<sequence>MRLLFILILLFGLAKDTPISSNLEPEDFDIYYNEVKINDQVNVLRIKSLLGFGEDFEDNNNGYISGFGDIRRLNAVYPNHESPELRLVFLTNDNESYLVFAELDTLNTNRGVKAGDTYDKLIEKYGNPNFRFEPYEEYETLRYNYGKKYIDFVLKNEDKKIEYILIDYNSYRADKEQKFNEE</sequence>
<evidence type="ECO:0000313" key="2">
    <source>
        <dbReference type="Proteomes" id="UP001596105"/>
    </source>
</evidence>
<gene>
    <name evidence="1" type="ORF">ACFPPD_23275</name>
</gene>
<dbReference type="Proteomes" id="UP001596105">
    <property type="component" value="Unassembled WGS sequence"/>
</dbReference>
<organism evidence="1 2">
    <name type="scientific">Cohnella suwonensis</name>
    <dbReference type="NCBI Taxonomy" id="696072"/>
    <lineage>
        <taxon>Bacteria</taxon>
        <taxon>Bacillati</taxon>
        <taxon>Bacillota</taxon>
        <taxon>Bacilli</taxon>
        <taxon>Bacillales</taxon>
        <taxon>Paenibacillaceae</taxon>
        <taxon>Cohnella</taxon>
    </lineage>
</organism>